<dbReference type="Pfam" id="PF00647">
    <property type="entry name" value="EF1G"/>
    <property type="match status" value="1"/>
</dbReference>
<dbReference type="SUPFAM" id="SSF47616">
    <property type="entry name" value="GST C-terminal domain-like"/>
    <property type="match status" value="1"/>
</dbReference>
<evidence type="ECO:0000256" key="4">
    <source>
        <dbReference type="PROSITE-ProRule" id="PRU00519"/>
    </source>
</evidence>
<dbReference type="EMBL" id="CABVLU010000001">
    <property type="protein sequence ID" value="VVT44420.1"/>
    <property type="molecule type" value="Genomic_DNA"/>
</dbReference>
<evidence type="ECO:0000256" key="3">
    <source>
        <dbReference type="ARBA" id="ARBA00022917"/>
    </source>
</evidence>
<dbReference type="Gene3D" id="3.30.70.1010">
    <property type="entry name" value="Translation elongation factor EF1B, gamma chain, conserved domain"/>
    <property type="match status" value="1"/>
</dbReference>
<evidence type="ECO:0000256" key="2">
    <source>
        <dbReference type="ARBA" id="ARBA00022768"/>
    </source>
</evidence>
<protein>
    <recommendedName>
        <fullName evidence="11">Elongation factor 1-gamma 1</fullName>
    </recommendedName>
</protein>
<name>A0A5E8B0S7_9ASCO</name>
<evidence type="ECO:0000313" key="9">
    <source>
        <dbReference type="EMBL" id="VVT44420.1"/>
    </source>
</evidence>
<dbReference type="GO" id="GO:0003746">
    <property type="term" value="F:translation elongation factor activity"/>
    <property type="evidence" value="ECO:0007669"/>
    <property type="project" value="UniProtKB-UniRule"/>
</dbReference>
<dbReference type="SFLD" id="SFLDG00358">
    <property type="entry name" value="Main_(cytGST)"/>
    <property type="match status" value="1"/>
</dbReference>
<keyword evidence="3 4" id="KW-0648">Protein biosynthesis</keyword>
<dbReference type="GO" id="GO:0005634">
    <property type="term" value="C:nucleus"/>
    <property type="evidence" value="ECO:0007669"/>
    <property type="project" value="TreeGrafter"/>
</dbReference>
<keyword evidence="2 4" id="KW-0251">Elongation factor</keyword>
<feature type="domain" description="GST N-terminal" evidence="7">
    <location>
        <begin position="1"/>
        <end position="78"/>
    </location>
</feature>
<evidence type="ECO:0000256" key="1">
    <source>
        <dbReference type="ARBA" id="ARBA00004815"/>
    </source>
</evidence>
<dbReference type="Gene3D" id="3.40.30.10">
    <property type="entry name" value="Glutaredoxin"/>
    <property type="match status" value="1"/>
</dbReference>
<dbReference type="OrthoDB" id="249703at2759"/>
<gene>
    <name evidence="9" type="ORF">SAPINGB_P000410</name>
</gene>
<dbReference type="InterPro" id="IPR040079">
    <property type="entry name" value="Glutathione_S-Trfase"/>
</dbReference>
<dbReference type="Gene3D" id="1.20.1050.10">
    <property type="match status" value="1"/>
</dbReference>
<evidence type="ECO:0008006" key="11">
    <source>
        <dbReference type="Google" id="ProtNLM"/>
    </source>
</evidence>
<dbReference type="FunFam" id="3.30.70.1010:FF:000001">
    <property type="entry name" value="Elongation factor 1-gamma 1"/>
    <property type="match status" value="1"/>
</dbReference>
<dbReference type="RefSeq" id="XP_031851025.1">
    <property type="nucleotide sequence ID" value="XM_031995134.1"/>
</dbReference>
<dbReference type="FunFam" id="3.40.30.10:FF:000142">
    <property type="entry name" value="Elongation factor 1 gamma"/>
    <property type="match status" value="1"/>
</dbReference>
<feature type="region of interest" description="Disordered" evidence="5">
    <location>
        <begin position="212"/>
        <end position="248"/>
    </location>
</feature>
<proteinExistence type="predicted"/>
<dbReference type="SUPFAM" id="SSF52833">
    <property type="entry name" value="Thioredoxin-like"/>
    <property type="match status" value="1"/>
</dbReference>
<sequence length="410" mass="46960">MSLGTLYIRGALRRVAPLAVIKELNLDVKVVDIADAPEEFAKYFPLKKIPGFVSSKGLVIHEVMAITIYLVNQVPGTKLLGSNNDEYASVLQWFSFANTDLWNSLRAIIFPLIGRLPYNKKGVETATEDAKKFIDYLENSLSTRTYLVGERLTVADYHLAAVTERAFSNIWDKPFIAQHPNIYRWFNTVVSQFPLNTIYTVPYPYRDEAVKYTPPKKEAKPKAEPKPKPKAEPKPKEEPIDEPPKEKKVAHPLAALGLPKLSLDEWKRTYSNEETREVALPWFWQHHDPEEYSLWKVAYKYNDELTLTFMSNNLVGGFFNRLTASTKYLFGCMVVYGENNNNGIIGVFLVRGQDYAPAFDVAPDWDSYEYTKLDPSKPEDKEFIEDLWAWDKPVVIDGKKYEIADGKVLK</sequence>
<keyword evidence="10" id="KW-1185">Reference proteome</keyword>
<dbReference type="FunFam" id="1.20.1050.10:FF:000006">
    <property type="entry name" value="Elongation factor 1 gamma"/>
    <property type="match status" value="1"/>
</dbReference>
<dbReference type="SMART" id="SM01183">
    <property type="entry name" value="EF1G"/>
    <property type="match status" value="1"/>
</dbReference>
<evidence type="ECO:0000256" key="5">
    <source>
        <dbReference type="SAM" id="MobiDB-lite"/>
    </source>
</evidence>
<dbReference type="PANTHER" id="PTHR43986:SF1">
    <property type="entry name" value="ELONGATION FACTOR 1-GAMMA"/>
    <property type="match status" value="1"/>
</dbReference>
<dbReference type="InterPro" id="IPR036433">
    <property type="entry name" value="EF1B_G_C_sf"/>
</dbReference>
<comment type="pathway">
    <text evidence="1">Protein biosynthesis; polypeptide chain elongation.</text>
</comment>
<dbReference type="InterPro" id="IPR010987">
    <property type="entry name" value="Glutathione-S-Trfase_C-like"/>
</dbReference>
<dbReference type="AlphaFoldDB" id="A0A5E8B0S7"/>
<dbReference type="PROSITE" id="PS50040">
    <property type="entry name" value="EF1G_C"/>
    <property type="match status" value="1"/>
</dbReference>
<dbReference type="InterPro" id="IPR001662">
    <property type="entry name" value="EF1B_G_C"/>
</dbReference>
<evidence type="ECO:0000259" key="8">
    <source>
        <dbReference type="PROSITE" id="PS50405"/>
    </source>
</evidence>
<dbReference type="PROSITE" id="PS50404">
    <property type="entry name" value="GST_NTER"/>
    <property type="match status" value="1"/>
</dbReference>
<dbReference type="InterPro" id="IPR004046">
    <property type="entry name" value="GST_C"/>
</dbReference>
<dbReference type="GeneID" id="43579234"/>
<evidence type="ECO:0000259" key="7">
    <source>
        <dbReference type="PROSITE" id="PS50404"/>
    </source>
</evidence>
<dbReference type="Proteomes" id="UP000398389">
    <property type="component" value="Unassembled WGS sequence"/>
</dbReference>
<dbReference type="PROSITE" id="PS50405">
    <property type="entry name" value="GST_CTER"/>
    <property type="match status" value="1"/>
</dbReference>
<evidence type="ECO:0000313" key="10">
    <source>
        <dbReference type="Proteomes" id="UP000398389"/>
    </source>
</evidence>
<organism evidence="9 10">
    <name type="scientific">Magnusiomyces paraingens</name>
    <dbReference type="NCBI Taxonomy" id="2606893"/>
    <lineage>
        <taxon>Eukaryota</taxon>
        <taxon>Fungi</taxon>
        <taxon>Dikarya</taxon>
        <taxon>Ascomycota</taxon>
        <taxon>Saccharomycotina</taxon>
        <taxon>Dipodascomycetes</taxon>
        <taxon>Dipodascales</taxon>
        <taxon>Dipodascaceae</taxon>
        <taxon>Magnusiomyces</taxon>
    </lineage>
</organism>
<reference evidence="9 10" key="1">
    <citation type="submission" date="2019-09" db="EMBL/GenBank/DDBJ databases">
        <authorList>
            <person name="Brejova B."/>
        </authorList>
    </citation>
    <scope>NUCLEOTIDE SEQUENCE [LARGE SCALE GENOMIC DNA]</scope>
</reference>
<dbReference type="InterPro" id="IPR036249">
    <property type="entry name" value="Thioredoxin-like_sf"/>
</dbReference>
<dbReference type="PANTHER" id="PTHR43986">
    <property type="entry name" value="ELONGATION FACTOR 1-GAMMA"/>
    <property type="match status" value="1"/>
</dbReference>
<dbReference type="SUPFAM" id="SSF89942">
    <property type="entry name" value="eEF1-gamma domain"/>
    <property type="match status" value="1"/>
</dbReference>
<dbReference type="GO" id="GO:0005085">
    <property type="term" value="F:guanyl-nucleotide exchange factor activity"/>
    <property type="evidence" value="ECO:0007669"/>
    <property type="project" value="UniProtKB-ARBA"/>
</dbReference>
<accession>A0A5E8B0S7</accession>
<dbReference type="InterPro" id="IPR050802">
    <property type="entry name" value="EF-GSTs"/>
</dbReference>
<dbReference type="Pfam" id="PF00043">
    <property type="entry name" value="GST_C"/>
    <property type="match status" value="1"/>
</dbReference>
<feature type="domain" description="GST C-terminal" evidence="8">
    <location>
        <begin position="83"/>
        <end position="229"/>
    </location>
</feature>
<dbReference type="CDD" id="cd03181">
    <property type="entry name" value="GST_C_EF1Bgamma_like"/>
    <property type="match status" value="1"/>
</dbReference>
<dbReference type="InterPro" id="IPR004045">
    <property type="entry name" value="Glutathione_S-Trfase_N"/>
</dbReference>
<dbReference type="SFLD" id="SFLDS00019">
    <property type="entry name" value="Glutathione_Transferase_(cytos"/>
    <property type="match status" value="1"/>
</dbReference>
<dbReference type="Pfam" id="PF02798">
    <property type="entry name" value="GST_N"/>
    <property type="match status" value="1"/>
</dbReference>
<dbReference type="InterPro" id="IPR036282">
    <property type="entry name" value="Glutathione-S-Trfase_C_sf"/>
</dbReference>
<feature type="domain" description="EF-1-gamma C-terminal" evidence="6">
    <location>
        <begin position="249"/>
        <end position="410"/>
    </location>
</feature>
<evidence type="ECO:0000259" key="6">
    <source>
        <dbReference type="PROSITE" id="PS50040"/>
    </source>
</evidence>
<dbReference type="GO" id="GO:0005737">
    <property type="term" value="C:cytoplasm"/>
    <property type="evidence" value="ECO:0007669"/>
    <property type="project" value="TreeGrafter"/>
</dbReference>